<accession>A0ABR3JVP6</accession>
<reference evidence="3" key="1">
    <citation type="submission" date="2024-06" db="EMBL/GenBank/DDBJ databases">
        <title>Multi-omics analyses provide insights into the biosynthesis of the anticancer antibiotic pleurotin in Hohenbuehelia grisea.</title>
        <authorList>
            <person name="Weaver J.A."/>
            <person name="Alberti F."/>
        </authorList>
    </citation>
    <scope>NUCLEOTIDE SEQUENCE [LARGE SCALE GENOMIC DNA]</scope>
    <source>
        <strain evidence="3">T-177</strain>
    </source>
</reference>
<protein>
    <recommendedName>
        <fullName evidence="4">F-box domain-containing protein</fullName>
    </recommendedName>
</protein>
<dbReference type="Proteomes" id="UP001556367">
    <property type="component" value="Unassembled WGS sequence"/>
</dbReference>
<dbReference type="InterPro" id="IPR036047">
    <property type="entry name" value="F-box-like_dom_sf"/>
</dbReference>
<dbReference type="EMBL" id="JASNQZ010000002">
    <property type="protein sequence ID" value="KAL0959973.1"/>
    <property type="molecule type" value="Genomic_DNA"/>
</dbReference>
<feature type="region of interest" description="Disordered" evidence="1">
    <location>
        <begin position="1"/>
        <end position="67"/>
    </location>
</feature>
<feature type="compositionally biased region" description="Polar residues" evidence="1">
    <location>
        <begin position="28"/>
        <end position="38"/>
    </location>
</feature>
<feature type="compositionally biased region" description="Low complexity" evidence="1">
    <location>
        <begin position="48"/>
        <end position="67"/>
    </location>
</feature>
<dbReference type="SUPFAM" id="SSF81383">
    <property type="entry name" value="F-box domain"/>
    <property type="match status" value="1"/>
</dbReference>
<evidence type="ECO:0000313" key="2">
    <source>
        <dbReference type="EMBL" id="KAL0959973.1"/>
    </source>
</evidence>
<feature type="compositionally biased region" description="Polar residues" evidence="1">
    <location>
        <begin position="1"/>
        <end position="15"/>
    </location>
</feature>
<evidence type="ECO:0000313" key="3">
    <source>
        <dbReference type="Proteomes" id="UP001556367"/>
    </source>
</evidence>
<comment type="caution">
    <text evidence="2">The sequence shown here is derived from an EMBL/GenBank/DDBJ whole genome shotgun (WGS) entry which is preliminary data.</text>
</comment>
<feature type="compositionally biased region" description="Basic residues" evidence="1">
    <location>
        <begin position="16"/>
        <end position="26"/>
    </location>
</feature>
<keyword evidence="3" id="KW-1185">Reference proteome</keyword>
<evidence type="ECO:0008006" key="4">
    <source>
        <dbReference type="Google" id="ProtNLM"/>
    </source>
</evidence>
<evidence type="ECO:0000256" key="1">
    <source>
        <dbReference type="SAM" id="MobiDB-lite"/>
    </source>
</evidence>
<feature type="compositionally biased region" description="Basic residues" evidence="1">
    <location>
        <begin position="774"/>
        <end position="784"/>
    </location>
</feature>
<gene>
    <name evidence="2" type="ORF">HGRIS_011635</name>
</gene>
<proteinExistence type="predicted"/>
<name>A0ABR3JVP6_9AGAR</name>
<sequence>MADTTAHQANGNHPSNHGRKPGKRARSGSLTPKASSANLGIDARRHQQAQGTSSSSPSQSGSDGASGNLASLPLEILAEVLTQVSSPADILAVARTCRFLHRTLGKPSSAFIWRTVRESMRPNPMPAVPPPSSSGDALDQLAHIRSEPTLAAFVYDAKPCHECEKLCNGYRRSFSLNMRLCDSTACRDQFTGRVALMDGLTVVEAPGDPVQLKVLSWFMRAETTSWPRADASHVHPMLHYWPQSSTALVSVEWADSLRAYRAAAADGTLADYIAAQEVKTSSIKAALTFYVQLHKWWIIRLSALQTCQRNNRALINQLGTKHGWDPAALIRSATFGRIVKLRDLDLQPILEQDLVMHKDQIAKELLHTKNKTQNSRKKEWDTSIAEALERAHNRVRSAGGTVIAPTFPAFMKLPVIASLTTTTPSLKQAQDKQIEAPRIFGIQPVKDKAKKTIDLAKRLRTSSDLEALIDDQVRQWVIQARDALLPVLGLLPRWQTANLKVVHPVERVTGRFLCRYCRDADPRNARTTEPGEDMQVDVEGDGQGEKIVAGPSRVHGLAAWKSSAMDFKEVCGHECPCLSRQQKQELEARGGWDANMFVRDDKAITALNQVLEAHELDPASRDTEKLLRGWGHAYLCLSCDAPIIMPFASIPEHAHRHDKMEVTYARSHDYVLLLPRPLEIGLAKKLLAENKTARHFQSLKIYGCRWCYQTSTMNKITAANSQKDAAGPTGPSTSAAASGSTSTVVASAASNAPLGGGGAAAPSVEHQESTGIQPKKKNKKQGKGKGKDTGEAREQKYFNFNGMRSHLKAKHGVELIRDEDFYCQKVLDWKAGTA</sequence>
<feature type="region of interest" description="Disordered" evidence="1">
    <location>
        <begin position="755"/>
        <end position="792"/>
    </location>
</feature>
<organism evidence="2 3">
    <name type="scientific">Hohenbuehelia grisea</name>
    <dbReference type="NCBI Taxonomy" id="104357"/>
    <lineage>
        <taxon>Eukaryota</taxon>
        <taxon>Fungi</taxon>
        <taxon>Dikarya</taxon>
        <taxon>Basidiomycota</taxon>
        <taxon>Agaricomycotina</taxon>
        <taxon>Agaricomycetes</taxon>
        <taxon>Agaricomycetidae</taxon>
        <taxon>Agaricales</taxon>
        <taxon>Pleurotineae</taxon>
        <taxon>Pleurotaceae</taxon>
        <taxon>Hohenbuehelia</taxon>
    </lineage>
</organism>